<evidence type="ECO:0000256" key="7">
    <source>
        <dbReference type="SAM" id="Phobius"/>
    </source>
</evidence>
<dbReference type="InterPro" id="IPR036259">
    <property type="entry name" value="MFS_trans_sf"/>
</dbReference>
<feature type="transmembrane region" description="Helical" evidence="7">
    <location>
        <begin position="57"/>
        <end position="76"/>
    </location>
</feature>
<dbReference type="GO" id="GO:0005886">
    <property type="term" value="C:plasma membrane"/>
    <property type="evidence" value="ECO:0007669"/>
    <property type="project" value="UniProtKB-SubCell"/>
</dbReference>
<feature type="transmembrane region" description="Helical" evidence="7">
    <location>
        <begin position="364"/>
        <end position="382"/>
    </location>
</feature>
<dbReference type="PANTHER" id="PTHR23501:SF191">
    <property type="entry name" value="VACUOLAR BASIC AMINO ACID TRANSPORTER 4"/>
    <property type="match status" value="1"/>
</dbReference>
<evidence type="ECO:0000256" key="5">
    <source>
        <dbReference type="ARBA" id="ARBA00023136"/>
    </source>
</evidence>
<feature type="transmembrane region" description="Helical" evidence="7">
    <location>
        <begin position="388"/>
        <end position="411"/>
    </location>
</feature>
<gene>
    <name evidence="9" type="ORF">CUN50_00410</name>
</gene>
<dbReference type="GO" id="GO:0022857">
    <property type="term" value="F:transmembrane transporter activity"/>
    <property type="evidence" value="ECO:0007669"/>
    <property type="project" value="InterPro"/>
</dbReference>
<dbReference type="Pfam" id="PF07690">
    <property type="entry name" value="MFS_1"/>
    <property type="match status" value="1"/>
</dbReference>
<feature type="transmembrane region" description="Helical" evidence="7">
    <location>
        <begin position="148"/>
        <end position="172"/>
    </location>
</feature>
<feature type="domain" description="Major facilitator superfamily (MFS) profile" evidence="8">
    <location>
        <begin position="18"/>
        <end position="508"/>
    </location>
</feature>
<dbReference type="Gene3D" id="1.20.1250.20">
    <property type="entry name" value="MFS general substrate transporter like domains"/>
    <property type="match status" value="1"/>
</dbReference>
<sequence>MNQSARLMAAQRLTPERVRLLLAIPTLAGSLDLTMITAFIAQVIFDLGISTAEGANIITIYLIAYTLGLFIGGRFSDFLGRRAAFGIAMLLYASGSALILAAPLLSALFSEYALILVGRAITGLGAGAVPAIAISTMCDLFPSPLRSIGIIGAVDVIGVLLGGLYGALVVQVLPWRSLFAFSLVIASGALLATFSALPQARQARKRFDWLGALVLAVALISFNLGVARLEQLATNGGNLGEMLLYFAAALLALAIFALVERAQQDNPLLELRIFRKPGVILCLLISALTSFALFLMLVGLPLLANVNAIGSLGLGVLLPSLRNETLQSAALTAGGLLLLYSGALALFTALGARLQERLGTWRTILLGLGTALIGFFGLSASVRGEISLWISLFSLLAGAGIGTVFSPIMAIPLAATDSYGMMASFLLGVRMAAGSLVIASVSTLSEARIRFLVRSLEAGHLPIELPPEITYKSLMIASQQMISELALIAALIVLIAVVPTLGLRAAERNP</sequence>
<feature type="transmembrane region" description="Helical" evidence="7">
    <location>
        <begin position="280"/>
        <end position="309"/>
    </location>
</feature>
<dbReference type="SUPFAM" id="SSF103473">
    <property type="entry name" value="MFS general substrate transporter"/>
    <property type="match status" value="1"/>
</dbReference>
<feature type="transmembrane region" description="Helical" evidence="7">
    <location>
        <begin position="20"/>
        <end position="45"/>
    </location>
</feature>
<feature type="transmembrane region" description="Helical" evidence="7">
    <location>
        <begin position="83"/>
        <end position="106"/>
    </location>
</feature>
<proteinExistence type="predicted"/>
<comment type="caution">
    <text evidence="9">The sequence shown here is derived from an EMBL/GenBank/DDBJ whole genome shotgun (WGS) entry which is preliminary data.</text>
</comment>
<organism evidence="9 10">
    <name type="scientific">Candidatus Thermofonsia Clade 1 bacterium</name>
    <dbReference type="NCBI Taxonomy" id="2364210"/>
    <lineage>
        <taxon>Bacteria</taxon>
        <taxon>Bacillati</taxon>
        <taxon>Chloroflexota</taxon>
        <taxon>Candidatus Thermofontia</taxon>
        <taxon>Candidatus Thermofonsia Clade 1</taxon>
    </lineage>
</organism>
<comment type="subcellular location">
    <subcellularLocation>
        <location evidence="1">Cell membrane</location>
        <topology evidence="1">Multi-pass membrane protein</topology>
    </subcellularLocation>
</comment>
<dbReference type="InterPro" id="IPR020846">
    <property type="entry name" value="MFS_dom"/>
</dbReference>
<feature type="transmembrane region" description="Helical" evidence="7">
    <location>
        <begin position="209"/>
        <end position="227"/>
    </location>
</feature>
<dbReference type="PROSITE" id="PS50850">
    <property type="entry name" value="MFS"/>
    <property type="match status" value="1"/>
</dbReference>
<accession>A0A2M8Q0V3</accession>
<name>A0A2M8Q0V3_9CHLR</name>
<feature type="transmembrane region" description="Helical" evidence="7">
    <location>
        <begin position="329"/>
        <end position="352"/>
    </location>
</feature>
<dbReference type="Proteomes" id="UP000228947">
    <property type="component" value="Unassembled WGS sequence"/>
</dbReference>
<protein>
    <recommendedName>
        <fullName evidence="6">MFS-type drug efflux transporter P55</fullName>
    </recommendedName>
</protein>
<evidence type="ECO:0000256" key="6">
    <source>
        <dbReference type="ARBA" id="ARBA00044273"/>
    </source>
</evidence>
<keyword evidence="3 7" id="KW-0812">Transmembrane</keyword>
<evidence type="ECO:0000256" key="1">
    <source>
        <dbReference type="ARBA" id="ARBA00004651"/>
    </source>
</evidence>
<dbReference type="AlphaFoldDB" id="A0A2M8Q0V3"/>
<feature type="transmembrane region" description="Helical" evidence="7">
    <location>
        <begin position="423"/>
        <end position="444"/>
    </location>
</feature>
<evidence type="ECO:0000313" key="10">
    <source>
        <dbReference type="Proteomes" id="UP000228947"/>
    </source>
</evidence>
<feature type="transmembrane region" description="Helical" evidence="7">
    <location>
        <begin position="178"/>
        <end position="197"/>
    </location>
</feature>
<feature type="transmembrane region" description="Helical" evidence="7">
    <location>
        <begin position="485"/>
        <end position="506"/>
    </location>
</feature>
<evidence type="ECO:0000256" key="4">
    <source>
        <dbReference type="ARBA" id="ARBA00022989"/>
    </source>
</evidence>
<reference evidence="9 10" key="1">
    <citation type="submission" date="2017-11" db="EMBL/GenBank/DDBJ databases">
        <title>Evolution of Phototrophy in the Chloroflexi Phylum Driven by Horizontal Gene Transfer.</title>
        <authorList>
            <person name="Ward L.M."/>
            <person name="Hemp J."/>
            <person name="Shih P.M."/>
            <person name="Mcglynn S.E."/>
            <person name="Fischer W."/>
        </authorList>
    </citation>
    <scope>NUCLEOTIDE SEQUENCE [LARGE SCALE GENOMIC DNA]</scope>
    <source>
        <strain evidence="9">CP1_1M</strain>
    </source>
</reference>
<keyword evidence="4 7" id="KW-1133">Transmembrane helix</keyword>
<dbReference type="InterPro" id="IPR011701">
    <property type="entry name" value="MFS"/>
</dbReference>
<keyword evidence="2" id="KW-0813">Transport</keyword>
<dbReference type="InterPro" id="IPR005829">
    <property type="entry name" value="Sugar_transporter_CS"/>
</dbReference>
<evidence type="ECO:0000256" key="3">
    <source>
        <dbReference type="ARBA" id="ARBA00022692"/>
    </source>
</evidence>
<feature type="transmembrane region" description="Helical" evidence="7">
    <location>
        <begin position="112"/>
        <end position="136"/>
    </location>
</feature>
<dbReference type="PROSITE" id="PS00216">
    <property type="entry name" value="SUGAR_TRANSPORT_1"/>
    <property type="match status" value="1"/>
</dbReference>
<dbReference type="EMBL" id="PGTL01000001">
    <property type="protein sequence ID" value="PJF43420.1"/>
    <property type="molecule type" value="Genomic_DNA"/>
</dbReference>
<feature type="transmembrane region" description="Helical" evidence="7">
    <location>
        <begin position="242"/>
        <end position="259"/>
    </location>
</feature>
<evidence type="ECO:0000256" key="2">
    <source>
        <dbReference type="ARBA" id="ARBA00022448"/>
    </source>
</evidence>
<evidence type="ECO:0000259" key="8">
    <source>
        <dbReference type="PROSITE" id="PS50850"/>
    </source>
</evidence>
<keyword evidence="5 7" id="KW-0472">Membrane</keyword>
<dbReference type="PANTHER" id="PTHR23501">
    <property type="entry name" value="MAJOR FACILITATOR SUPERFAMILY"/>
    <property type="match status" value="1"/>
</dbReference>
<evidence type="ECO:0000313" key="9">
    <source>
        <dbReference type="EMBL" id="PJF43420.1"/>
    </source>
</evidence>